<keyword evidence="1" id="KW-0472">Membrane</keyword>
<feature type="transmembrane region" description="Helical" evidence="1">
    <location>
        <begin position="20"/>
        <end position="40"/>
    </location>
</feature>
<organism evidence="2 3">
    <name type="scientific">Amanita thiersii Skay4041</name>
    <dbReference type="NCBI Taxonomy" id="703135"/>
    <lineage>
        <taxon>Eukaryota</taxon>
        <taxon>Fungi</taxon>
        <taxon>Dikarya</taxon>
        <taxon>Basidiomycota</taxon>
        <taxon>Agaricomycotina</taxon>
        <taxon>Agaricomycetes</taxon>
        <taxon>Agaricomycetidae</taxon>
        <taxon>Agaricales</taxon>
        <taxon>Pluteineae</taxon>
        <taxon>Amanitaceae</taxon>
        <taxon>Amanita</taxon>
    </lineage>
</organism>
<gene>
    <name evidence="2" type="ORF">AMATHDRAFT_69430</name>
</gene>
<name>A0A2A9NG69_9AGAR</name>
<reference evidence="2 3" key="1">
    <citation type="submission" date="2014-02" db="EMBL/GenBank/DDBJ databases">
        <title>Transposable element dynamics among asymbiotic and ectomycorrhizal Amanita fungi.</title>
        <authorList>
            <consortium name="DOE Joint Genome Institute"/>
            <person name="Hess J."/>
            <person name="Skrede I."/>
            <person name="Wolfe B."/>
            <person name="LaButti K."/>
            <person name="Ohm R.A."/>
            <person name="Grigoriev I.V."/>
            <person name="Pringle A."/>
        </authorList>
    </citation>
    <scope>NUCLEOTIDE SEQUENCE [LARGE SCALE GENOMIC DNA]</scope>
    <source>
        <strain evidence="2 3">SKay4041</strain>
    </source>
</reference>
<proteinExistence type="predicted"/>
<keyword evidence="1" id="KW-1133">Transmembrane helix</keyword>
<dbReference type="Proteomes" id="UP000242287">
    <property type="component" value="Unassembled WGS sequence"/>
</dbReference>
<evidence type="ECO:0000313" key="3">
    <source>
        <dbReference type="Proteomes" id="UP000242287"/>
    </source>
</evidence>
<sequence length="58" mass="6924">MDAWDMNYSTYVHYFSKALILVLTQPSVLLYQDLFVFYYIDKAIHFEACLLKDHLQST</sequence>
<evidence type="ECO:0000313" key="2">
    <source>
        <dbReference type="EMBL" id="PFH46643.1"/>
    </source>
</evidence>
<keyword evidence="3" id="KW-1185">Reference proteome</keyword>
<evidence type="ECO:0000256" key="1">
    <source>
        <dbReference type="SAM" id="Phobius"/>
    </source>
</evidence>
<dbReference type="AlphaFoldDB" id="A0A2A9NG69"/>
<accession>A0A2A9NG69</accession>
<dbReference type="EMBL" id="KZ302172">
    <property type="protein sequence ID" value="PFH46643.1"/>
    <property type="molecule type" value="Genomic_DNA"/>
</dbReference>
<keyword evidence="1" id="KW-0812">Transmembrane</keyword>
<protein>
    <submittedName>
        <fullName evidence="2">Uncharacterized protein</fullName>
    </submittedName>
</protein>